<dbReference type="InterPro" id="IPR024510">
    <property type="entry name" value="DUF2589"/>
</dbReference>
<feature type="region of interest" description="Disordered" evidence="1">
    <location>
        <begin position="196"/>
        <end position="238"/>
    </location>
</feature>
<proteinExistence type="predicted"/>
<sequence>MPELIEMASQFKGLPMSDLIGSPLTAACDAQIKLANATADFIKYVGFLPPPANDPNGVGDTRIAHFAFRRPIADPTDASKTIDENVTLDVPLLAIVKVPALGITKVDITFDMEVKSSFASKESTDASAKLSADAKIGWGPISATVHIEGSVASHKENTRSSDNSAKYHVQVLAEDSGMPEGLARVLDILQTAIQPKTIGTTPNAPANNPANPANPANPNNPANPANPNNPADPNNPNP</sequence>
<dbReference type="RefSeq" id="WP_175230072.1">
    <property type="nucleotide sequence ID" value="NZ_CADIKH010000036.1"/>
</dbReference>
<reference evidence="2 3" key="1">
    <citation type="submission" date="2020-04" db="EMBL/GenBank/DDBJ databases">
        <authorList>
            <person name="De Canck E."/>
        </authorList>
    </citation>
    <scope>NUCLEOTIDE SEQUENCE [LARGE SCALE GENOMIC DNA]</scope>
    <source>
        <strain evidence="2 3">LMG 29542</strain>
    </source>
</reference>
<name>A0A6J5ENR7_9BURK</name>
<evidence type="ECO:0000313" key="3">
    <source>
        <dbReference type="Proteomes" id="UP000494363"/>
    </source>
</evidence>
<organism evidence="2 3">
    <name type="scientific">Paraburkholderia humisilvae</name>
    <dbReference type="NCBI Taxonomy" id="627669"/>
    <lineage>
        <taxon>Bacteria</taxon>
        <taxon>Pseudomonadati</taxon>
        <taxon>Pseudomonadota</taxon>
        <taxon>Betaproteobacteria</taxon>
        <taxon>Burkholderiales</taxon>
        <taxon>Burkholderiaceae</taxon>
        <taxon>Paraburkholderia</taxon>
    </lineage>
</organism>
<evidence type="ECO:0008006" key="4">
    <source>
        <dbReference type="Google" id="ProtNLM"/>
    </source>
</evidence>
<feature type="compositionally biased region" description="Low complexity" evidence="1">
    <location>
        <begin position="202"/>
        <end position="232"/>
    </location>
</feature>
<gene>
    <name evidence="2" type="ORF">LMG29542_05795</name>
</gene>
<protein>
    <recommendedName>
        <fullName evidence="4">DUF2589 domain-containing protein</fullName>
    </recommendedName>
</protein>
<evidence type="ECO:0000256" key="1">
    <source>
        <dbReference type="SAM" id="MobiDB-lite"/>
    </source>
</evidence>
<evidence type="ECO:0000313" key="2">
    <source>
        <dbReference type="EMBL" id="CAB3768180.1"/>
    </source>
</evidence>
<dbReference type="EMBL" id="CADIKH010000036">
    <property type="protein sequence ID" value="CAB3768180.1"/>
    <property type="molecule type" value="Genomic_DNA"/>
</dbReference>
<keyword evidence="3" id="KW-1185">Reference proteome</keyword>
<dbReference type="Proteomes" id="UP000494363">
    <property type="component" value="Unassembled WGS sequence"/>
</dbReference>
<accession>A0A6J5ENR7</accession>
<dbReference type="Pfam" id="PF11655">
    <property type="entry name" value="DUF2589"/>
    <property type="match status" value="1"/>
</dbReference>
<dbReference type="AlphaFoldDB" id="A0A6J5ENR7"/>